<sequence length="167" mass="19848">MLHQKNYYPRRISNFTKKPKKSLFSTWKLAIIRLKKVKKLVKKQLGLAFEPVQRPKQKMLRKDCEECMKKAGLEKAPKILNAEKGQSRIGTMMEEKLNAIMKEQQCRISVRSVVFKAKFGKEICYKDRTFAIFQRQNGVDQMFFMIFVQEYLSLADQKSWFVIDWIL</sequence>
<accession>A0AAE8ZNB6</accession>
<dbReference type="EMBL" id="CP090896">
    <property type="protein sequence ID" value="ULT80507.1"/>
    <property type="molecule type" value="Genomic_DNA"/>
</dbReference>
<name>A0AAE8ZNB6_CAEBR</name>
<evidence type="ECO:0000313" key="2">
    <source>
        <dbReference type="Proteomes" id="UP000827892"/>
    </source>
</evidence>
<protein>
    <submittedName>
        <fullName evidence="1">Uncharacterized protein</fullName>
    </submittedName>
</protein>
<organism evidence="1 2">
    <name type="scientific">Caenorhabditis briggsae</name>
    <dbReference type="NCBI Taxonomy" id="6238"/>
    <lineage>
        <taxon>Eukaryota</taxon>
        <taxon>Metazoa</taxon>
        <taxon>Ecdysozoa</taxon>
        <taxon>Nematoda</taxon>
        <taxon>Chromadorea</taxon>
        <taxon>Rhabditida</taxon>
        <taxon>Rhabditina</taxon>
        <taxon>Rhabditomorpha</taxon>
        <taxon>Rhabditoidea</taxon>
        <taxon>Rhabditidae</taxon>
        <taxon>Peloderinae</taxon>
        <taxon>Caenorhabditis</taxon>
    </lineage>
</organism>
<proteinExistence type="predicted"/>
<evidence type="ECO:0000313" key="1">
    <source>
        <dbReference type="EMBL" id="ULT80507.1"/>
    </source>
</evidence>
<reference evidence="1 2" key="1">
    <citation type="submission" date="2022-05" db="EMBL/GenBank/DDBJ databases">
        <title>Chromosome-level reference genomes for two strains of Caenorhabditis briggsae: an improved platform for comparative genomics.</title>
        <authorList>
            <person name="Stevens L."/>
            <person name="Andersen E.C."/>
        </authorList>
    </citation>
    <scope>NUCLEOTIDE SEQUENCE [LARGE SCALE GENOMIC DNA]</scope>
    <source>
        <strain evidence="1">QX1410_ONT</strain>
        <tissue evidence="1">Whole-organism</tissue>
    </source>
</reference>
<dbReference type="AlphaFoldDB" id="A0AAE8ZNB6"/>
<gene>
    <name evidence="1" type="ORF">L3Y34_010813</name>
</gene>
<dbReference type="Proteomes" id="UP000827892">
    <property type="component" value="Chromosome X"/>
</dbReference>